<dbReference type="PROSITE" id="PS51257">
    <property type="entry name" value="PROKAR_LIPOPROTEIN"/>
    <property type="match status" value="1"/>
</dbReference>
<reference evidence="5 6" key="1">
    <citation type="submission" date="2013-09" db="EMBL/GenBank/DDBJ databases">
        <title>Whole genome shotgun sequence of Vibrio proteolyticus NBRC 13287.</title>
        <authorList>
            <person name="Isaki S."/>
            <person name="Hosoyama A."/>
            <person name="Numata M."/>
            <person name="Hashimoto M."/>
            <person name="Hosoyama Y."/>
            <person name="Tsuchikane K."/>
            <person name="Noguchi M."/>
            <person name="Hirakata S."/>
            <person name="Ichikawa N."/>
            <person name="Ohji S."/>
            <person name="Yamazoe A."/>
            <person name="Fujita N."/>
        </authorList>
    </citation>
    <scope>NUCLEOTIDE SEQUENCE [LARGE SCALE GENOMIC DNA]</scope>
    <source>
        <strain evidence="5 6">NBRC 13287</strain>
    </source>
</reference>
<evidence type="ECO:0000256" key="3">
    <source>
        <dbReference type="SAM" id="SignalP"/>
    </source>
</evidence>
<gene>
    <name evidence="5" type="ORF">VPR01S_05_00040</name>
</gene>
<comment type="caution">
    <text evidence="5">The sequence shown here is derived from an EMBL/GenBank/DDBJ whole genome shotgun (WGS) entry which is preliminary data.</text>
</comment>
<dbReference type="AlphaFoldDB" id="U2ZZ46"/>
<feature type="signal peptide" evidence="3">
    <location>
        <begin position="1"/>
        <end position="19"/>
    </location>
</feature>
<feature type="chain" id="PRO_5004637500" description="Thioredoxin-like fold domain-containing protein" evidence="3">
    <location>
        <begin position="20"/>
        <end position="209"/>
    </location>
</feature>
<evidence type="ECO:0000313" key="6">
    <source>
        <dbReference type="Proteomes" id="UP000016570"/>
    </source>
</evidence>
<dbReference type="InterPro" id="IPR023205">
    <property type="entry name" value="DsbA/DsbL"/>
</dbReference>
<evidence type="ECO:0000256" key="2">
    <source>
        <dbReference type="ARBA" id="ARBA00023284"/>
    </source>
</evidence>
<dbReference type="Pfam" id="PF13462">
    <property type="entry name" value="Thioredoxin_4"/>
    <property type="match status" value="1"/>
</dbReference>
<dbReference type="RefSeq" id="WP_021704688.1">
    <property type="nucleotide sequence ID" value="NZ_BATJ01000005.1"/>
</dbReference>
<keyword evidence="6" id="KW-1185">Reference proteome</keyword>
<protein>
    <recommendedName>
        <fullName evidence="4">Thioredoxin-like fold domain-containing protein</fullName>
    </recommendedName>
</protein>
<dbReference type="PROSITE" id="PS00194">
    <property type="entry name" value="THIOREDOXIN_1"/>
    <property type="match status" value="1"/>
</dbReference>
<dbReference type="EMBL" id="BATJ01000005">
    <property type="protein sequence ID" value="GAD66710.1"/>
    <property type="molecule type" value="Genomic_DNA"/>
</dbReference>
<dbReference type="CDD" id="cd03019">
    <property type="entry name" value="DsbA_DsbA"/>
    <property type="match status" value="1"/>
</dbReference>
<dbReference type="InterPro" id="IPR017937">
    <property type="entry name" value="Thioredoxin_CS"/>
</dbReference>
<sequence length="209" mass="23450">MKKFSAYVITLLSSLILLAGCSDDTQPIEGKQYSQLPADLSVYKLPQVTEVFSLNCGHCRQMESMIPELEKLTNQQIGRLHVTFNQSAQIGAMMYYAAVMQLHKDPDHTMMEALFAAVQMGDGSTLSERQAAIEKVFHERNLTSPYELDESQQKLLFSEMKVAENVSKKGEINAVPTFIVNGQYLINTSAHRDINDIANTINFLTQQPE</sequence>
<evidence type="ECO:0000259" key="4">
    <source>
        <dbReference type="Pfam" id="PF13462"/>
    </source>
</evidence>
<evidence type="ECO:0000313" key="5">
    <source>
        <dbReference type="EMBL" id="GAD66710.1"/>
    </source>
</evidence>
<organism evidence="5 6">
    <name type="scientific">Vibrio proteolyticus NBRC 13287</name>
    <dbReference type="NCBI Taxonomy" id="1219065"/>
    <lineage>
        <taxon>Bacteria</taxon>
        <taxon>Pseudomonadati</taxon>
        <taxon>Pseudomonadota</taxon>
        <taxon>Gammaproteobacteria</taxon>
        <taxon>Vibrionales</taxon>
        <taxon>Vibrionaceae</taxon>
        <taxon>Vibrio</taxon>
    </lineage>
</organism>
<dbReference type="Proteomes" id="UP000016570">
    <property type="component" value="Unassembled WGS sequence"/>
</dbReference>
<dbReference type="InterPro" id="IPR036249">
    <property type="entry name" value="Thioredoxin-like_sf"/>
</dbReference>
<accession>U2ZZ46</accession>
<dbReference type="Gene3D" id="3.40.30.10">
    <property type="entry name" value="Glutaredoxin"/>
    <property type="match status" value="1"/>
</dbReference>
<name>U2ZZ46_VIBPR</name>
<dbReference type="PANTHER" id="PTHR35891">
    <property type="entry name" value="THIOL:DISULFIDE INTERCHANGE PROTEIN DSBA"/>
    <property type="match status" value="1"/>
</dbReference>
<dbReference type="STRING" id="1219065.VPR01S_05_00040"/>
<keyword evidence="1 3" id="KW-0732">Signal</keyword>
<dbReference type="eggNOG" id="COG1651">
    <property type="taxonomic scope" value="Bacteria"/>
</dbReference>
<feature type="domain" description="Thioredoxin-like fold" evidence="4">
    <location>
        <begin position="47"/>
        <end position="188"/>
    </location>
</feature>
<dbReference type="SUPFAM" id="SSF52833">
    <property type="entry name" value="Thioredoxin-like"/>
    <property type="match status" value="1"/>
</dbReference>
<keyword evidence="2" id="KW-0676">Redox-active center</keyword>
<dbReference type="PANTHER" id="PTHR35891:SF2">
    <property type="entry name" value="THIOL:DISULFIDE INTERCHANGE PROTEIN DSBA"/>
    <property type="match status" value="1"/>
</dbReference>
<evidence type="ECO:0000256" key="1">
    <source>
        <dbReference type="ARBA" id="ARBA00022729"/>
    </source>
</evidence>
<dbReference type="InterPro" id="IPR050824">
    <property type="entry name" value="Thiol_disulfide_DsbA"/>
</dbReference>
<proteinExistence type="predicted"/>
<dbReference type="InterPro" id="IPR012336">
    <property type="entry name" value="Thioredoxin-like_fold"/>
</dbReference>